<dbReference type="AlphaFoldDB" id="A0A1G6QGZ8"/>
<dbReference type="UniPathway" id="UPA00049">
    <property type="reaction ID" value="UER00059"/>
</dbReference>
<keyword evidence="8" id="KW-0808">Transferase</keyword>
<accession>A0A1G6QGZ8</accession>
<dbReference type="SUPFAM" id="SSF55021">
    <property type="entry name" value="ACT-like"/>
    <property type="match status" value="2"/>
</dbReference>
<dbReference type="NCBIfam" id="TIGR00119">
    <property type="entry name" value="acolac_sm"/>
    <property type="match status" value="1"/>
</dbReference>
<dbReference type="GO" id="GO:0009097">
    <property type="term" value="P:isoleucine biosynthetic process"/>
    <property type="evidence" value="ECO:0007669"/>
    <property type="project" value="UniProtKB-UniRule"/>
</dbReference>
<name>A0A1G6QGZ8_9BACT</name>
<dbReference type="Proteomes" id="UP000199411">
    <property type="component" value="Unassembled WGS sequence"/>
</dbReference>
<dbReference type="Pfam" id="PF10369">
    <property type="entry name" value="ALS_ss_C"/>
    <property type="match status" value="1"/>
</dbReference>
<evidence type="ECO:0000256" key="5">
    <source>
        <dbReference type="ARBA" id="ARBA00022605"/>
    </source>
</evidence>
<evidence type="ECO:0000256" key="6">
    <source>
        <dbReference type="ARBA" id="ARBA00023304"/>
    </source>
</evidence>
<dbReference type="PANTHER" id="PTHR30239:SF0">
    <property type="entry name" value="ACETOLACTATE SYNTHASE SMALL SUBUNIT 1, CHLOROPLASTIC"/>
    <property type="match status" value="1"/>
</dbReference>
<dbReference type="UniPathway" id="UPA00047">
    <property type="reaction ID" value="UER00055"/>
</dbReference>
<keyword evidence="11" id="KW-1185">Reference proteome</keyword>
<gene>
    <name evidence="10" type="ORF">SAMN05660835_01579</name>
</gene>
<dbReference type="NCBIfam" id="NF008864">
    <property type="entry name" value="PRK11895.1"/>
    <property type="match status" value="1"/>
</dbReference>
<evidence type="ECO:0000256" key="7">
    <source>
        <dbReference type="ARBA" id="ARBA00048670"/>
    </source>
</evidence>
<comment type="pathway">
    <text evidence="1 8">Amino-acid biosynthesis; L-isoleucine biosynthesis; L-isoleucine from 2-oxobutanoate: step 1/4.</text>
</comment>
<dbReference type="InterPro" id="IPR039557">
    <property type="entry name" value="AHAS_ACT"/>
</dbReference>
<sequence length="161" mass="18053">MKRIFSVIVENEAGVLSRIANLFSARGYNIESLNVAPINELNLSRMTIVTEGDENILEQIGKQLNKLIDTIKVIEYSDDVPYVEREMALIKMHTDSSTRAEILRIVDIFRGKIVDVSQNSYTIEVTGSSEKINAILNLLEPLGIKEIARTGKVAMSRESKQ</sequence>
<dbReference type="CDD" id="cd04878">
    <property type="entry name" value="ACT_AHAS"/>
    <property type="match status" value="1"/>
</dbReference>
<dbReference type="OrthoDB" id="9787365at2"/>
<dbReference type="Gene3D" id="3.30.70.260">
    <property type="match status" value="1"/>
</dbReference>
<dbReference type="GO" id="GO:1990610">
    <property type="term" value="F:acetolactate synthase regulator activity"/>
    <property type="evidence" value="ECO:0007669"/>
    <property type="project" value="UniProtKB-UniRule"/>
</dbReference>
<comment type="function">
    <text evidence="8">Catalyzes the conversion of 2 pyruvate molecules into acetolactate in the first common step of the biosynthetic pathway of the branched-amino acids such as leucine, isoleucine, and valine.</text>
</comment>
<comment type="similarity">
    <text evidence="3 8">Belongs to the acetolactate synthase small subunit family.</text>
</comment>
<dbReference type="Gene3D" id="3.30.70.1150">
    <property type="entry name" value="ACT-like. Chain A, domain 2"/>
    <property type="match status" value="1"/>
</dbReference>
<feature type="domain" description="ACT" evidence="9">
    <location>
        <begin position="4"/>
        <end position="79"/>
    </location>
</feature>
<dbReference type="GO" id="GO:0003984">
    <property type="term" value="F:acetolactate synthase activity"/>
    <property type="evidence" value="ECO:0007669"/>
    <property type="project" value="UniProtKB-UniRule"/>
</dbReference>
<dbReference type="GO" id="GO:0005829">
    <property type="term" value="C:cytosol"/>
    <property type="evidence" value="ECO:0007669"/>
    <property type="project" value="TreeGrafter"/>
</dbReference>
<dbReference type="RefSeq" id="WP_025391379.1">
    <property type="nucleotide sequence ID" value="NZ_FMYU01000011.1"/>
</dbReference>
<dbReference type="InterPro" id="IPR004789">
    <property type="entry name" value="Acetalactate_synth_ssu"/>
</dbReference>
<dbReference type="Pfam" id="PF22629">
    <property type="entry name" value="ACT_AHAS_ss"/>
    <property type="match status" value="1"/>
</dbReference>
<reference evidence="11" key="1">
    <citation type="submission" date="2016-10" db="EMBL/GenBank/DDBJ databases">
        <authorList>
            <person name="Varghese N."/>
            <person name="Submissions S."/>
        </authorList>
    </citation>
    <scope>NUCLEOTIDE SEQUENCE [LARGE SCALE GENOMIC DNA]</scope>
    <source>
        <strain evidence="11">DSM 8415</strain>
    </source>
</reference>
<dbReference type="PANTHER" id="PTHR30239">
    <property type="entry name" value="ACETOLACTATE SYNTHASE SMALL SUBUNIT"/>
    <property type="match status" value="1"/>
</dbReference>
<dbReference type="EC" id="2.2.1.6" evidence="8"/>
<evidence type="ECO:0000313" key="10">
    <source>
        <dbReference type="EMBL" id="SDC90957.1"/>
    </source>
</evidence>
<protein>
    <recommendedName>
        <fullName evidence="8">Acetolactate synthase small subunit</fullName>
        <shortName evidence="8">AHAS</shortName>
        <shortName evidence="8">ALS</shortName>
        <ecNumber evidence="8">2.2.1.6</ecNumber>
    </recommendedName>
    <alternativeName>
        <fullName evidence="8">Acetohydroxy-acid synthase small subunit</fullName>
    </alternativeName>
</protein>
<dbReference type="GO" id="GO:0009099">
    <property type="term" value="P:L-valine biosynthetic process"/>
    <property type="evidence" value="ECO:0007669"/>
    <property type="project" value="UniProtKB-UniRule"/>
</dbReference>
<dbReference type="PROSITE" id="PS51671">
    <property type="entry name" value="ACT"/>
    <property type="match status" value="1"/>
</dbReference>
<evidence type="ECO:0000256" key="2">
    <source>
        <dbReference type="ARBA" id="ARBA00005025"/>
    </source>
</evidence>
<evidence type="ECO:0000256" key="3">
    <source>
        <dbReference type="ARBA" id="ARBA00006341"/>
    </source>
</evidence>
<comment type="pathway">
    <text evidence="2 8">Amino-acid biosynthesis; L-valine biosynthesis; L-valine from pyruvate: step 1/4.</text>
</comment>
<evidence type="ECO:0000256" key="1">
    <source>
        <dbReference type="ARBA" id="ARBA00004974"/>
    </source>
</evidence>
<evidence type="ECO:0000313" key="11">
    <source>
        <dbReference type="Proteomes" id="UP000199411"/>
    </source>
</evidence>
<dbReference type="EMBL" id="FMYU01000011">
    <property type="protein sequence ID" value="SDC90957.1"/>
    <property type="molecule type" value="Genomic_DNA"/>
</dbReference>
<proteinExistence type="inferred from homology"/>
<dbReference type="FunFam" id="3.30.70.1150:FF:000001">
    <property type="entry name" value="Acetolactate synthase small subunit"/>
    <property type="match status" value="1"/>
</dbReference>
<dbReference type="InterPro" id="IPR054480">
    <property type="entry name" value="AHAS_small-like_ACT"/>
</dbReference>
<evidence type="ECO:0000256" key="8">
    <source>
        <dbReference type="RuleBase" id="RU368092"/>
    </source>
</evidence>
<dbReference type="InterPro" id="IPR027271">
    <property type="entry name" value="Acetolactate_synth/TF_NikR_C"/>
</dbReference>
<dbReference type="FunFam" id="3.30.70.260:FF:000001">
    <property type="entry name" value="Acetolactate synthase, small subunit"/>
    <property type="match status" value="1"/>
</dbReference>
<dbReference type="InterPro" id="IPR002912">
    <property type="entry name" value="ACT_dom"/>
</dbReference>
<evidence type="ECO:0000259" key="9">
    <source>
        <dbReference type="PROSITE" id="PS51671"/>
    </source>
</evidence>
<dbReference type="InterPro" id="IPR045865">
    <property type="entry name" value="ACT-like_dom_sf"/>
</dbReference>
<dbReference type="InterPro" id="IPR019455">
    <property type="entry name" value="Acetolactate_synth_ssu_C"/>
</dbReference>
<evidence type="ECO:0000256" key="4">
    <source>
        <dbReference type="ARBA" id="ARBA00011744"/>
    </source>
</evidence>
<keyword evidence="6 8" id="KW-0100">Branched-chain amino acid biosynthesis</keyword>
<keyword evidence="5 8" id="KW-0028">Amino-acid biosynthesis</keyword>
<comment type="subunit">
    <text evidence="4 8">Dimer of large and small chains.</text>
</comment>
<comment type="catalytic activity">
    <reaction evidence="7 8">
        <text>2 pyruvate + H(+) = (2S)-2-acetolactate + CO2</text>
        <dbReference type="Rhea" id="RHEA:25249"/>
        <dbReference type="ChEBI" id="CHEBI:15361"/>
        <dbReference type="ChEBI" id="CHEBI:15378"/>
        <dbReference type="ChEBI" id="CHEBI:16526"/>
        <dbReference type="ChEBI" id="CHEBI:58476"/>
        <dbReference type="EC" id="2.2.1.6"/>
    </reaction>
</comment>
<organism evidence="10 11">
    <name type="scientific">Desulfurella multipotens</name>
    <dbReference type="NCBI Taxonomy" id="79269"/>
    <lineage>
        <taxon>Bacteria</taxon>
        <taxon>Pseudomonadati</taxon>
        <taxon>Campylobacterota</taxon>
        <taxon>Desulfurellia</taxon>
        <taxon>Desulfurellales</taxon>
        <taxon>Desulfurellaceae</taxon>
        <taxon>Desulfurella</taxon>
    </lineage>
</organism>